<protein>
    <submittedName>
        <fullName evidence="2">Uncharacterized protein</fullName>
    </submittedName>
</protein>
<feature type="transmembrane region" description="Helical" evidence="1">
    <location>
        <begin position="25"/>
        <end position="47"/>
    </location>
</feature>
<dbReference type="Gene3D" id="3.40.50.300">
    <property type="entry name" value="P-loop containing nucleotide triphosphate hydrolases"/>
    <property type="match status" value="2"/>
</dbReference>
<dbReference type="InterPro" id="IPR027417">
    <property type="entry name" value="P-loop_NTPase"/>
</dbReference>
<dbReference type="EMBL" id="ASPP01007997">
    <property type="protein sequence ID" value="ETO26234.1"/>
    <property type="molecule type" value="Genomic_DNA"/>
</dbReference>
<keyword evidence="3" id="KW-1185">Reference proteome</keyword>
<comment type="caution">
    <text evidence="2">The sequence shown here is derived from an EMBL/GenBank/DDBJ whole genome shotgun (WGS) entry which is preliminary data.</text>
</comment>
<evidence type="ECO:0000256" key="1">
    <source>
        <dbReference type="SAM" id="Phobius"/>
    </source>
</evidence>
<evidence type="ECO:0000313" key="2">
    <source>
        <dbReference type="EMBL" id="ETO26234.1"/>
    </source>
</evidence>
<dbReference type="Proteomes" id="UP000023152">
    <property type="component" value="Unassembled WGS sequence"/>
</dbReference>
<accession>X6NKG7</accession>
<dbReference type="SUPFAM" id="SSF52540">
    <property type="entry name" value="P-loop containing nucleoside triphosphate hydrolases"/>
    <property type="match status" value="1"/>
</dbReference>
<keyword evidence="1" id="KW-0812">Transmembrane</keyword>
<keyword evidence="1" id="KW-0472">Membrane</keyword>
<evidence type="ECO:0000313" key="3">
    <source>
        <dbReference type="Proteomes" id="UP000023152"/>
    </source>
</evidence>
<sequence length="562" mass="65279">MKNATVLLSIFKYKEMTGVRIECSVRIIAIIAVVAAIAICRSLFAFVDSEQERKLSSMEEGKLQLVGEERISSAKEEKVLSTAKAYPPLMEKEQKQENNVLRAELSRPQKSNSSLFVPLDIKKLPQPTFIIMGTAHSGTTTLGQVLQKVCGQFLHSNQPETFYWSNCLPIDQLSFGIPCIFIDNTTSIGSMLDMNIIMAENKRLSIRNVIDMDWDVFHLHNLRRFANRCSHDHYMTRWGTIAHKLRVRAPNREPKVVFDQRLMSQRLFFEKTPAYVREPHVATILSTYYPYTKLIVCIVNTLKYNALFIPTYTLLLFSQHIASFLLLLLYMLFFFFFSGGGGDHKRQILVDDYPMIKNIRSDCIGSTQVPTTPTNKKNCYQMLTKQLLLYNTYIFHHADDKFEVRGIVSCYYFPLLMWAKVYDLIQWNHHNETVTFNSDLFQTRGHSNGGYLDNIRVIQSELFFKDVPQTIQRIQEWVEAPLYNITYNQPYSCRTSQITQLQYNAHDTEKTSAFTTKLNSGVKKKLYSFYQPCNARLQQLFDIFPFLAMDRFDFSLWENVDN</sequence>
<proteinExistence type="predicted"/>
<name>X6NKG7_RETFI</name>
<gene>
    <name evidence="2" type="ORF">RFI_10902</name>
</gene>
<dbReference type="AlphaFoldDB" id="X6NKG7"/>
<reference evidence="2 3" key="1">
    <citation type="journal article" date="2013" name="Curr. Biol.">
        <title>The Genome of the Foraminiferan Reticulomyxa filosa.</title>
        <authorList>
            <person name="Glockner G."/>
            <person name="Hulsmann N."/>
            <person name="Schleicher M."/>
            <person name="Noegel A.A."/>
            <person name="Eichinger L."/>
            <person name="Gallinger C."/>
            <person name="Pawlowski J."/>
            <person name="Sierra R."/>
            <person name="Euteneuer U."/>
            <person name="Pillet L."/>
            <person name="Moustafa A."/>
            <person name="Platzer M."/>
            <person name="Groth M."/>
            <person name="Szafranski K."/>
            <person name="Schliwa M."/>
        </authorList>
    </citation>
    <scope>NUCLEOTIDE SEQUENCE [LARGE SCALE GENOMIC DNA]</scope>
</reference>
<feature type="transmembrane region" description="Helical" evidence="1">
    <location>
        <begin position="321"/>
        <end position="339"/>
    </location>
</feature>
<organism evidence="2 3">
    <name type="scientific">Reticulomyxa filosa</name>
    <dbReference type="NCBI Taxonomy" id="46433"/>
    <lineage>
        <taxon>Eukaryota</taxon>
        <taxon>Sar</taxon>
        <taxon>Rhizaria</taxon>
        <taxon>Retaria</taxon>
        <taxon>Foraminifera</taxon>
        <taxon>Monothalamids</taxon>
        <taxon>Reticulomyxidae</taxon>
        <taxon>Reticulomyxa</taxon>
    </lineage>
</organism>
<keyword evidence="1" id="KW-1133">Transmembrane helix</keyword>